<evidence type="ECO:0000256" key="3">
    <source>
        <dbReference type="ARBA" id="ARBA00022833"/>
    </source>
</evidence>
<evidence type="ECO:0000256" key="4">
    <source>
        <dbReference type="PROSITE-ProRule" id="PRU00134"/>
    </source>
</evidence>
<reference evidence="6" key="1">
    <citation type="journal article" date="2018" name="Genome Biol. Evol.">
        <title>Genomics and development of Lentinus tigrinus, a white-rot wood-decaying mushroom with dimorphic fruiting bodies.</title>
        <authorList>
            <person name="Wu B."/>
            <person name="Xu Z."/>
            <person name="Knudson A."/>
            <person name="Carlson A."/>
            <person name="Chen N."/>
            <person name="Kovaka S."/>
            <person name="LaButti K."/>
            <person name="Lipzen A."/>
            <person name="Pennachio C."/>
            <person name="Riley R."/>
            <person name="Schakwitz W."/>
            <person name="Umezawa K."/>
            <person name="Ohm R.A."/>
            <person name="Grigoriev I.V."/>
            <person name="Nagy L.G."/>
            <person name="Gibbons J."/>
            <person name="Hibbett D."/>
        </authorList>
    </citation>
    <scope>NUCLEOTIDE SEQUENCE [LARGE SCALE GENOMIC DNA]</scope>
    <source>
        <strain evidence="6">ALCF2SS1-6</strain>
    </source>
</reference>
<protein>
    <recommendedName>
        <fullName evidence="5">MYND-type domain-containing protein</fullName>
    </recommendedName>
</protein>
<accession>A0A5C2S9Q7</accession>
<feature type="domain" description="MYND-type" evidence="5">
    <location>
        <begin position="46"/>
        <end position="86"/>
    </location>
</feature>
<gene>
    <name evidence="6" type="ORF">L227DRAFT_600989</name>
</gene>
<dbReference type="Pfam" id="PF01753">
    <property type="entry name" value="zf-MYND"/>
    <property type="match status" value="1"/>
</dbReference>
<dbReference type="GO" id="GO:0008270">
    <property type="term" value="F:zinc ion binding"/>
    <property type="evidence" value="ECO:0007669"/>
    <property type="project" value="UniProtKB-KW"/>
</dbReference>
<evidence type="ECO:0000313" key="6">
    <source>
        <dbReference type="EMBL" id="RPD60008.1"/>
    </source>
</evidence>
<dbReference type="AlphaFoldDB" id="A0A5C2S9Q7"/>
<evidence type="ECO:0000256" key="2">
    <source>
        <dbReference type="ARBA" id="ARBA00022771"/>
    </source>
</evidence>
<proteinExistence type="predicted"/>
<keyword evidence="3" id="KW-0862">Zinc</keyword>
<evidence type="ECO:0000256" key="1">
    <source>
        <dbReference type="ARBA" id="ARBA00022723"/>
    </source>
</evidence>
<keyword evidence="1" id="KW-0479">Metal-binding</keyword>
<keyword evidence="2 4" id="KW-0863">Zinc-finger</keyword>
<dbReference type="PROSITE" id="PS50865">
    <property type="entry name" value="ZF_MYND_2"/>
    <property type="match status" value="1"/>
</dbReference>
<name>A0A5C2S9Q7_9APHY</name>
<keyword evidence="7" id="KW-1185">Reference proteome</keyword>
<dbReference type="OrthoDB" id="2745729at2759"/>
<sequence length="439" mass="49692">MASEGSWGHLHWTSPEFRRTADTFFTMTKNRNPQGKKHKSRAAHQCTFCGKEDQANLRACSLCKCARYCSKQCQVADYKARHKRECVDFVYPPLTRAFMTEPVNDERYPQRPVFARGHCQGVGCWVSVDGQFDCILKSLAEPIDMNTTDYHRVMERRMALAQGNEVVRLGERYNALTRNLLSLSILVQNRRKDSMNVVVFGARVQLVTLASMKDAFLKGRSEMDQFHTFKVGSESLGVLSVADDPWEKLPRLQIKNFNGTDIIDNTPPPPPSSVIDASKGIVSLSPGEYVIYKLQFRVGDNHRIVTDFEALSRLAGVSIAFAPQEQGSNPVLLDYILSQQIHADGYEPQGIVAAIDRPALYDHYADYIESGEEAYIESHFGKERVEALRKQSLKLESMGMRTIQTLERNGEMERLTARLRAAGLEETLQMFERLRARAA</sequence>
<dbReference type="Gene3D" id="6.10.140.2220">
    <property type="match status" value="1"/>
</dbReference>
<dbReference type="STRING" id="1328759.A0A5C2S9Q7"/>
<evidence type="ECO:0000313" key="7">
    <source>
        <dbReference type="Proteomes" id="UP000313359"/>
    </source>
</evidence>
<dbReference type="EMBL" id="ML122267">
    <property type="protein sequence ID" value="RPD60008.1"/>
    <property type="molecule type" value="Genomic_DNA"/>
</dbReference>
<dbReference type="Proteomes" id="UP000313359">
    <property type="component" value="Unassembled WGS sequence"/>
</dbReference>
<evidence type="ECO:0000259" key="5">
    <source>
        <dbReference type="PROSITE" id="PS50865"/>
    </source>
</evidence>
<dbReference type="SUPFAM" id="SSF144232">
    <property type="entry name" value="HIT/MYND zinc finger-like"/>
    <property type="match status" value="1"/>
</dbReference>
<organism evidence="6 7">
    <name type="scientific">Lentinus tigrinus ALCF2SS1-6</name>
    <dbReference type="NCBI Taxonomy" id="1328759"/>
    <lineage>
        <taxon>Eukaryota</taxon>
        <taxon>Fungi</taxon>
        <taxon>Dikarya</taxon>
        <taxon>Basidiomycota</taxon>
        <taxon>Agaricomycotina</taxon>
        <taxon>Agaricomycetes</taxon>
        <taxon>Polyporales</taxon>
        <taxon>Polyporaceae</taxon>
        <taxon>Lentinus</taxon>
    </lineage>
</organism>
<dbReference type="InterPro" id="IPR002893">
    <property type="entry name" value="Znf_MYND"/>
</dbReference>